<evidence type="ECO:0000313" key="2">
    <source>
        <dbReference type="Proteomes" id="UP000001075"/>
    </source>
</evidence>
<gene>
    <name evidence="1" type="ORF">I79_002509</name>
</gene>
<sequence>MLEFSLGPTQAFGLLHVEDVNCTCPQHQPHIGCPEQYGHFPGPFFCSQDT</sequence>
<protein>
    <submittedName>
        <fullName evidence="1">Uncharacterized protein</fullName>
    </submittedName>
</protein>
<proteinExistence type="predicted"/>
<reference evidence="2" key="1">
    <citation type="journal article" date="2011" name="Nat. Biotechnol.">
        <title>The genomic sequence of the Chinese hamster ovary (CHO)-K1 cell line.</title>
        <authorList>
            <person name="Xu X."/>
            <person name="Nagarajan H."/>
            <person name="Lewis N.E."/>
            <person name="Pan S."/>
            <person name="Cai Z."/>
            <person name="Liu X."/>
            <person name="Chen W."/>
            <person name="Xie M."/>
            <person name="Wang W."/>
            <person name="Hammond S."/>
            <person name="Andersen M.R."/>
            <person name="Neff N."/>
            <person name="Passarelli B."/>
            <person name="Koh W."/>
            <person name="Fan H.C."/>
            <person name="Wang J."/>
            <person name="Gui Y."/>
            <person name="Lee K.H."/>
            <person name="Betenbaugh M.J."/>
            <person name="Quake S.R."/>
            <person name="Famili I."/>
            <person name="Palsson B.O."/>
            <person name="Wang J."/>
        </authorList>
    </citation>
    <scope>NUCLEOTIDE SEQUENCE [LARGE SCALE GENOMIC DNA]</scope>
    <source>
        <strain evidence="2">CHO K1 cell line</strain>
    </source>
</reference>
<name>G3GXL7_CRIGR</name>
<evidence type="ECO:0000313" key="1">
    <source>
        <dbReference type="EMBL" id="EGV98849.1"/>
    </source>
</evidence>
<dbReference type="InParanoid" id="G3GXL7"/>
<dbReference type="EMBL" id="JH000060">
    <property type="protein sequence ID" value="EGV98849.1"/>
    <property type="molecule type" value="Genomic_DNA"/>
</dbReference>
<accession>G3GXL7</accession>
<dbReference type="Proteomes" id="UP000001075">
    <property type="component" value="Unassembled WGS sequence"/>
</dbReference>
<dbReference type="AlphaFoldDB" id="G3GXL7"/>
<dbReference type="GlyGen" id="G3GXL7">
    <property type="glycosylation" value="1 site"/>
</dbReference>
<organism evidence="1 2">
    <name type="scientific">Cricetulus griseus</name>
    <name type="common">Chinese hamster</name>
    <name type="synonym">Cricetulus barabensis griseus</name>
    <dbReference type="NCBI Taxonomy" id="10029"/>
    <lineage>
        <taxon>Eukaryota</taxon>
        <taxon>Metazoa</taxon>
        <taxon>Chordata</taxon>
        <taxon>Craniata</taxon>
        <taxon>Vertebrata</taxon>
        <taxon>Euteleostomi</taxon>
        <taxon>Mammalia</taxon>
        <taxon>Eutheria</taxon>
        <taxon>Euarchontoglires</taxon>
        <taxon>Glires</taxon>
        <taxon>Rodentia</taxon>
        <taxon>Myomorpha</taxon>
        <taxon>Muroidea</taxon>
        <taxon>Cricetidae</taxon>
        <taxon>Cricetinae</taxon>
        <taxon>Cricetulus</taxon>
    </lineage>
</organism>